<proteinExistence type="predicted"/>
<feature type="signal peptide" evidence="1">
    <location>
        <begin position="1"/>
        <end position="30"/>
    </location>
</feature>
<reference evidence="2 3" key="1">
    <citation type="submission" date="2024-06" db="EMBL/GenBank/DDBJ databases">
        <title>The Natural Products Discovery Center: Release of the First 8490 Sequenced Strains for Exploring Actinobacteria Biosynthetic Diversity.</title>
        <authorList>
            <person name="Kalkreuter E."/>
            <person name="Kautsar S.A."/>
            <person name="Yang D."/>
            <person name="Bader C.D."/>
            <person name="Teijaro C.N."/>
            <person name="Fluegel L."/>
            <person name="Davis C.M."/>
            <person name="Simpson J.R."/>
            <person name="Lauterbach L."/>
            <person name="Steele A.D."/>
            <person name="Gui C."/>
            <person name="Meng S."/>
            <person name="Li G."/>
            <person name="Viehrig K."/>
            <person name="Ye F."/>
            <person name="Su P."/>
            <person name="Kiefer A.F."/>
            <person name="Nichols A."/>
            <person name="Cepeda A.J."/>
            <person name="Yan W."/>
            <person name="Fan B."/>
            <person name="Jiang Y."/>
            <person name="Adhikari A."/>
            <person name="Zheng C.-J."/>
            <person name="Schuster L."/>
            <person name="Cowan T.M."/>
            <person name="Smanski M.J."/>
            <person name="Chevrette M.G."/>
            <person name="De Carvalho L.P.S."/>
            <person name="Shen B."/>
        </authorList>
    </citation>
    <scope>NUCLEOTIDE SEQUENCE [LARGE SCALE GENOMIC DNA]</scope>
    <source>
        <strain evidence="2 3">NPDC047833</strain>
    </source>
</reference>
<dbReference type="EMBL" id="JBEYRS010000027">
    <property type="protein sequence ID" value="MEW2367537.1"/>
    <property type="molecule type" value="Genomic_DNA"/>
</dbReference>
<protein>
    <submittedName>
        <fullName evidence="2">Uncharacterized protein</fullName>
    </submittedName>
</protein>
<comment type="caution">
    <text evidence="2">The sequence shown here is derived from an EMBL/GenBank/DDBJ whole genome shotgun (WGS) entry which is preliminary data.</text>
</comment>
<accession>A0ABV3M756</accession>
<gene>
    <name evidence="2" type="ORF">AB0887_37100</name>
</gene>
<dbReference type="Proteomes" id="UP001553843">
    <property type="component" value="Unassembled WGS sequence"/>
</dbReference>
<sequence>MSRTFNTVGTRAIGCATALLVLLVPAHAVAAEQKTPYPVGDAAVAARTLDAGVAPAYGEQEPLAVVPLPGDRSIEESVITAEKA</sequence>
<evidence type="ECO:0000256" key="1">
    <source>
        <dbReference type="SAM" id="SignalP"/>
    </source>
</evidence>
<evidence type="ECO:0000313" key="2">
    <source>
        <dbReference type="EMBL" id="MEW2367537.1"/>
    </source>
</evidence>
<dbReference type="RefSeq" id="WP_359783637.1">
    <property type="nucleotide sequence ID" value="NZ_JBEYRR010000016.1"/>
</dbReference>
<name>A0ABV3M756_9ACTN</name>
<evidence type="ECO:0000313" key="3">
    <source>
        <dbReference type="Proteomes" id="UP001553843"/>
    </source>
</evidence>
<keyword evidence="3" id="KW-1185">Reference proteome</keyword>
<organism evidence="2 3">
    <name type="scientific">Streptomyces huasconensis</name>
    <dbReference type="NCBI Taxonomy" id="1854574"/>
    <lineage>
        <taxon>Bacteria</taxon>
        <taxon>Bacillati</taxon>
        <taxon>Actinomycetota</taxon>
        <taxon>Actinomycetes</taxon>
        <taxon>Kitasatosporales</taxon>
        <taxon>Streptomycetaceae</taxon>
        <taxon>Streptomyces</taxon>
    </lineage>
</organism>
<keyword evidence="1" id="KW-0732">Signal</keyword>
<feature type="chain" id="PRO_5045335826" evidence="1">
    <location>
        <begin position="31"/>
        <end position="84"/>
    </location>
</feature>